<proteinExistence type="predicted"/>
<keyword evidence="7" id="KW-1185">Reference proteome</keyword>
<dbReference type="InParanoid" id="A0A7M7JDR2"/>
<dbReference type="GO" id="GO:0003729">
    <property type="term" value="F:mRNA binding"/>
    <property type="evidence" value="ECO:0007669"/>
    <property type="project" value="TreeGrafter"/>
</dbReference>
<reference evidence="6" key="1">
    <citation type="submission" date="2021-01" db="UniProtKB">
        <authorList>
            <consortium name="EnsemblMetazoa"/>
        </authorList>
    </citation>
    <scope>IDENTIFICATION</scope>
</reference>
<dbReference type="GeneID" id="111243505"/>
<dbReference type="InterPro" id="IPR035979">
    <property type="entry name" value="RBD_domain_sf"/>
</dbReference>
<dbReference type="InterPro" id="IPR012677">
    <property type="entry name" value="Nucleotide-bd_a/b_plait_sf"/>
</dbReference>
<feature type="domain" description="RRM" evidence="5">
    <location>
        <begin position="120"/>
        <end position="198"/>
    </location>
</feature>
<dbReference type="AlphaFoldDB" id="A0A7M7JDR2"/>
<dbReference type="OrthoDB" id="1875751at2759"/>
<dbReference type="SUPFAM" id="SSF54928">
    <property type="entry name" value="RNA-binding domain, RBD"/>
    <property type="match status" value="2"/>
</dbReference>
<protein>
    <recommendedName>
        <fullName evidence="5">RRM domain-containing protein</fullName>
    </recommendedName>
</protein>
<dbReference type="PANTHER" id="PTHR48032:SF6">
    <property type="entry name" value="RNA-BINDING (RRM_RBD_RNP MOTIFS) FAMILY PROTEIN"/>
    <property type="match status" value="1"/>
</dbReference>
<evidence type="ECO:0000256" key="1">
    <source>
        <dbReference type="ARBA" id="ARBA00022737"/>
    </source>
</evidence>
<feature type="domain" description="RRM" evidence="5">
    <location>
        <begin position="28"/>
        <end position="111"/>
    </location>
</feature>
<accession>A0A7M7JDR2</accession>
<dbReference type="GO" id="GO:0006417">
    <property type="term" value="P:regulation of translation"/>
    <property type="evidence" value="ECO:0007669"/>
    <property type="project" value="TreeGrafter"/>
</dbReference>
<dbReference type="KEGG" id="vde:111243505"/>
<dbReference type="Pfam" id="PF00076">
    <property type="entry name" value="RRM_1"/>
    <property type="match status" value="2"/>
</dbReference>
<dbReference type="EnsemblMetazoa" id="XM_022789176">
    <property type="protein sequence ID" value="XP_022644911"/>
    <property type="gene ID" value="LOC111243505"/>
</dbReference>
<evidence type="ECO:0000256" key="3">
    <source>
        <dbReference type="PROSITE-ProRule" id="PRU00176"/>
    </source>
</evidence>
<dbReference type="RefSeq" id="XP_022644911.1">
    <property type="nucleotide sequence ID" value="XM_022789176.1"/>
</dbReference>
<dbReference type="PROSITE" id="PS50102">
    <property type="entry name" value="RRM"/>
    <property type="match status" value="2"/>
</dbReference>
<evidence type="ECO:0000256" key="4">
    <source>
        <dbReference type="SAM" id="MobiDB-lite"/>
    </source>
</evidence>
<name>A0A7M7JDR2_VARDE</name>
<dbReference type="PANTHER" id="PTHR48032">
    <property type="entry name" value="RNA-BINDING PROTEIN MUSASHI HOMOLOG RBP6"/>
    <property type="match status" value="1"/>
</dbReference>
<dbReference type="SMART" id="SM00360">
    <property type="entry name" value="RRM"/>
    <property type="match status" value="2"/>
</dbReference>
<dbReference type="InterPro" id="IPR000504">
    <property type="entry name" value="RRM_dom"/>
</dbReference>
<evidence type="ECO:0000313" key="7">
    <source>
        <dbReference type="Proteomes" id="UP000594260"/>
    </source>
</evidence>
<keyword evidence="2 3" id="KW-0694">RNA-binding</keyword>
<evidence type="ECO:0000259" key="5">
    <source>
        <dbReference type="PROSITE" id="PS50102"/>
    </source>
</evidence>
<feature type="region of interest" description="Disordered" evidence="4">
    <location>
        <begin position="215"/>
        <end position="256"/>
    </location>
</feature>
<sequence length="369" mass="39926">MIVAADSTNVSSVGGDGDYLGGLAGGGSKMFVGGLSWCTTRHSLAAYFGLFGDIEDCTVVTNEQGRSRGFGFVTYRDPCIAFIVCQRGPHSVDNRVVDPKPCGQNGNHIKVPGRVMRPYPKVFTGGLPASLTENELGQFFRENYGNVLEVVIMFDQESQRSRGFGFVTFQEERVADKVCREHYICIRGKKVECNRAQPRFLPTCSSAVIQLPFGASGNGGGQEDKSPESNSLSDDGQAGCVKHVPDEPSVPSTSPSKSLFGYDYGMDRAEGGSRRCAFIGPFRRITSQQKYAAFPYQSSLTSKAKDSFSNESILSLGSVAVSTVVGSKVDKDFCCWREVKEHKEAGPSWKAPGNPLPSSTQPCAQELIE</sequence>
<dbReference type="RefSeq" id="XP_022644912.1">
    <property type="nucleotide sequence ID" value="XM_022789177.1"/>
</dbReference>
<evidence type="ECO:0000256" key="2">
    <source>
        <dbReference type="ARBA" id="ARBA00022884"/>
    </source>
</evidence>
<dbReference type="EnsemblMetazoa" id="XM_022789177">
    <property type="protein sequence ID" value="XP_022644912"/>
    <property type="gene ID" value="LOC111243505"/>
</dbReference>
<keyword evidence="1" id="KW-0677">Repeat</keyword>
<organism evidence="6 7">
    <name type="scientific">Varroa destructor</name>
    <name type="common">Honeybee mite</name>
    <dbReference type="NCBI Taxonomy" id="109461"/>
    <lineage>
        <taxon>Eukaryota</taxon>
        <taxon>Metazoa</taxon>
        <taxon>Ecdysozoa</taxon>
        <taxon>Arthropoda</taxon>
        <taxon>Chelicerata</taxon>
        <taxon>Arachnida</taxon>
        <taxon>Acari</taxon>
        <taxon>Parasitiformes</taxon>
        <taxon>Mesostigmata</taxon>
        <taxon>Gamasina</taxon>
        <taxon>Dermanyssoidea</taxon>
        <taxon>Varroidae</taxon>
        <taxon>Varroa</taxon>
    </lineage>
</organism>
<dbReference type="Gene3D" id="3.30.70.330">
    <property type="match status" value="2"/>
</dbReference>
<dbReference type="Proteomes" id="UP000594260">
    <property type="component" value="Unplaced"/>
</dbReference>
<evidence type="ECO:0000313" key="6">
    <source>
        <dbReference type="EnsemblMetazoa" id="XP_022644912"/>
    </source>
</evidence>
<feature type="region of interest" description="Disordered" evidence="4">
    <location>
        <begin position="344"/>
        <end position="369"/>
    </location>
</feature>